<dbReference type="SUPFAM" id="SSF53328">
    <property type="entry name" value="Formyltransferase"/>
    <property type="match status" value="1"/>
</dbReference>
<dbReference type="EMBL" id="AMQS01000023">
    <property type="protein sequence ID" value="EKF51098.1"/>
    <property type="molecule type" value="Genomic_DNA"/>
</dbReference>
<evidence type="ECO:0000313" key="6">
    <source>
        <dbReference type="EMBL" id="EKF51098.1"/>
    </source>
</evidence>
<dbReference type="InterPro" id="IPR036477">
    <property type="entry name" value="Formyl_transf_N_sf"/>
</dbReference>
<dbReference type="GO" id="GO:0005829">
    <property type="term" value="C:cytosol"/>
    <property type="evidence" value="ECO:0007669"/>
    <property type="project" value="TreeGrafter"/>
</dbReference>
<feature type="site" description="Raises pKa of active site His" evidence="4">
    <location>
        <position position="139"/>
    </location>
</feature>
<evidence type="ECO:0000256" key="1">
    <source>
        <dbReference type="ARBA" id="ARBA00005054"/>
    </source>
</evidence>
<dbReference type="EC" id="2.1.2.2" evidence="4"/>
<keyword evidence="3 4" id="KW-0658">Purine biosynthesis</keyword>
<protein>
    <recommendedName>
        <fullName evidence="4">Phosphoribosylglycinamide formyltransferase</fullName>
        <ecNumber evidence="4">2.1.2.2</ecNumber>
    </recommendedName>
    <alternativeName>
        <fullName evidence="4">5'-phosphoribosylglycinamide transformylase</fullName>
    </alternativeName>
    <alternativeName>
        <fullName evidence="4">GAR transformylase</fullName>
        <shortName evidence="4">GART</shortName>
    </alternativeName>
</protein>
<feature type="domain" description="Formyl transferase N-terminal" evidence="5">
    <location>
        <begin position="1"/>
        <end position="174"/>
    </location>
</feature>
<feature type="active site" description="Proton donor" evidence="4">
    <location>
        <position position="103"/>
    </location>
</feature>
<dbReference type="PANTHER" id="PTHR43369:SF2">
    <property type="entry name" value="PHOSPHORIBOSYLGLYCINAMIDE FORMYLTRANSFERASE"/>
    <property type="match status" value="1"/>
</dbReference>
<feature type="binding site" evidence="4">
    <location>
        <position position="59"/>
    </location>
    <ligand>
        <name>(6R)-10-formyltetrahydrofolate</name>
        <dbReference type="ChEBI" id="CHEBI:195366"/>
    </ligand>
</feature>
<dbReference type="InterPro" id="IPR004607">
    <property type="entry name" value="GART"/>
</dbReference>
<gene>
    <name evidence="4" type="primary">purN</name>
    <name evidence="6" type="ORF">C426_1541</name>
</gene>
<organism evidence="6 7">
    <name type="scientific">Lactococcus garvieae DCC43</name>
    <dbReference type="NCBI Taxonomy" id="1231377"/>
    <lineage>
        <taxon>Bacteria</taxon>
        <taxon>Bacillati</taxon>
        <taxon>Bacillota</taxon>
        <taxon>Bacilli</taxon>
        <taxon>Lactobacillales</taxon>
        <taxon>Streptococcaceae</taxon>
        <taxon>Lactococcus</taxon>
    </lineage>
</organism>
<comment type="caution">
    <text evidence="6">The sequence shown here is derived from an EMBL/GenBank/DDBJ whole genome shotgun (WGS) entry which is preliminary data.</text>
</comment>
<evidence type="ECO:0000256" key="4">
    <source>
        <dbReference type="HAMAP-Rule" id="MF_01930"/>
    </source>
</evidence>
<feature type="binding site" evidence="4">
    <location>
        <position position="101"/>
    </location>
    <ligand>
        <name>(6R)-10-formyltetrahydrofolate</name>
        <dbReference type="ChEBI" id="CHEBI:195366"/>
    </ligand>
</feature>
<comment type="catalytic activity">
    <reaction evidence="4">
        <text>N(1)-(5-phospho-beta-D-ribosyl)glycinamide + (6R)-10-formyltetrahydrofolate = N(2)-formyl-N(1)-(5-phospho-beta-D-ribosyl)glycinamide + (6S)-5,6,7,8-tetrahydrofolate + H(+)</text>
        <dbReference type="Rhea" id="RHEA:15053"/>
        <dbReference type="ChEBI" id="CHEBI:15378"/>
        <dbReference type="ChEBI" id="CHEBI:57453"/>
        <dbReference type="ChEBI" id="CHEBI:143788"/>
        <dbReference type="ChEBI" id="CHEBI:147286"/>
        <dbReference type="ChEBI" id="CHEBI:195366"/>
        <dbReference type="EC" id="2.1.2.2"/>
    </reaction>
</comment>
<dbReference type="eggNOG" id="COG0299">
    <property type="taxonomic scope" value="Bacteria"/>
</dbReference>
<evidence type="ECO:0000259" key="5">
    <source>
        <dbReference type="Pfam" id="PF00551"/>
    </source>
</evidence>
<keyword evidence="2 4" id="KW-0808">Transferase</keyword>
<dbReference type="GO" id="GO:0006189">
    <property type="term" value="P:'de novo' IMP biosynthetic process"/>
    <property type="evidence" value="ECO:0007669"/>
    <property type="project" value="UniProtKB-UniRule"/>
</dbReference>
<dbReference type="NCBIfam" id="TIGR00639">
    <property type="entry name" value="PurN"/>
    <property type="match status" value="1"/>
</dbReference>
<proteinExistence type="inferred from homology"/>
<name>K2NUD2_9LACT</name>
<dbReference type="GO" id="GO:0004644">
    <property type="term" value="F:phosphoribosylglycinamide formyltransferase activity"/>
    <property type="evidence" value="ECO:0007669"/>
    <property type="project" value="UniProtKB-UniRule"/>
</dbReference>
<feature type="binding site" evidence="4">
    <location>
        <begin position="84"/>
        <end position="87"/>
    </location>
    <ligand>
        <name>(6R)-10-formyltetrahydrofolate</name>
        <dbReference type="ChEBI" id="CHEBI:195366"/>
    </ligand>
</feature>
<comment type="similarity">
    <text evidence="4">Belongs to the GART family.</text>
</comment>
<dbReference type="Proteomes" id="UP000006787">
    <property type="component" value="Unassembled WGS sequence"/>
</dbReference>
<dbReference type="RefSeq" id="WP_004260368.1">
    <property type="nucleotide sequence ID" value="NZ_AMQS01000023.1"/>
</dbReference>
<dbReference type="AlphaFoldDB" id="K2NUD2"/>
<accession>K2NUD2</accession>
<sequence length="188" mass="21109">MRIAVFASGSGSNFEALAHAFPEQVKLVFSDKEKSYVLERAKRLNVTSLSFALKSFVDKNAYEAALVQMLMDHQIDLICLAGYMKIIGPTLLKAYEGRIINIHPSYLPHFAGSAHALEESWKAKEGLGITVHWVDAGVDTGEILAQKELPYCPEYQEYENKLHQAEHALYIEVLQQLNKDSKNTNNIV</sequence>
<dbReference type="HAMAP" id="MF_01930">
    <property type="entry name" value="PurN"/>
    <property type="match status" value="1"/>
</dbReference>
<dbReference type="InterPro" id="IPR002376">
    <property type="entry name" value="Formyl_transf_N"/>
</dbReference>
<dbReference type="PANTHER" id="PTHR43369">
    <property type="entry name" value="PHOSPHORIBOSYLGLYCINAMIDE FORMYLTRANSFERASE"/>
    <property type="match status" value="1"/>
</dbReference>
<evidence type="ECO:0000256" key="2">
    <source>
        <dbReference type="ARBA" id="ARBA00022679"/>
    </source>
</evidence>
<dbReference type="Pfam" id="PF00551">
    <property type="entry name" value="Formyl_trans_N"/>
    <property type="match status" value="1"/>
</dbReference>
<evidence type="ECO:0000256" key="3">
    <source>
        <dbReference type="ARBA" id="ARBA00022755"/>
    </source>
</evidence>
<dbReference type="CDD" id="cd08645">
    <property type="entry name" value="FMT_core_GART"/>
    <property type="match status" value="1"/>
</dbReference>
<comment type="pathway">
    <text evidence="1 4">Purine metabolism; IMP biosynthesis via de novo pathway; N(2)-formyl-N(1)-(5-phospho-D-ribosyl)glycinamide from N(1)-(5-phospho-D-ribosyl)glycinamide (10-formyl THF route): step 1/1.</text>
</comment>
<dbReference type="PATRIC" id="fig|1231377.3.peg.1534"/>
<dbReference type="Gene3D" id="3.40.50.170">
    <property type="entry name" value="Formyl transferase, N-terminal domain"/>
    <property type="match status" value="1"/>
</dbReference>
<reference evidence="6 7" key="1">
    <citation type="journal article" date="2012" name="J. Bacteriol.">
        <title>Genome Sequence of the Bacteriocin-Producing Strain Lactococcus garvieae DCC43.</title>
        <authorList>
            <person name="Gabrielsen C."/>
            <person name="Brede D.A."/>
            <person name="Hernandez P.E."/>
            <person name="Nes I.F."/>
            <person name="Diep D.B."/>
        </authorList>
    </citation>
    <scope>NUCLEOTIDE SEQUENCE [LARGE SCALE GENOMIC DNA]</scope>
    <source>
        <strain evidence="6 7">DCC43</strain>
    </source>
</reference>
<comment type="function">
    <text evidence="4">Catalyzes the transfer of a formyl group from 10-formyltetrahydrofolate to 5-phospho-ribosyl-glycinamide (GAR), producing 5-phospho-ribosyl-N-formylglycinamide (FGAR) and tetrahydrofolate.</text>
</comment>
<dbReference type="UniPathway" id="UPA00074">
    <property type="reaction ID" value="UER00126"/>
</dbReference>
<feature type="binding site" evidence="4">
    <location>
        <begin position="11"/>
        <end position="13"/>
    </location>
    <ligand>
        <name>N(1)-(5-phospho-beta-D-ribosyl)glycinamide</name>
        <dbReference type="ChEBI" id="CHEBI:143788"/>
    </ligand>
</feature>
<evidence type="ECO:0000313" key="7">
    <source>
        <dbReference type="Proteomes" id="UP000006787"/>
    </source>
</evidence>